<accession>A0ACC3MXJ2</accession>
<sequence length="325" mass="36787">MPVFPLPEILSTAEKNEDASPSLLTPDIQPKSGQRDQLVVQMRVVDHVAGTFDISELVTLERRKSLLPEQESVWQGVLEERGRSIEESEKYLEDGVVSLPPDKLRWERHVRRCSIRRCRQWILHARSAVDDLSSVHQRYWPVIAAFAAWLKITGSGSQECGPEDISAEQAWSAIEAFCETVLRASSLRERIDRWRSARPAKDADLRVTPSGDLSMNGPDEAGWTDEEKFERHEMERIYRFEKPLVLFETSLGMRGFGPSCMRAGDGLAWVQGISTINVFRGELQKLSGQERESISIYGNVFLDVPSPGMIDHIFGPVSLRRVRVG</sequence>
<dbReference type="EMBL" id="JAUTXU010000124">
    <property type="protein sequence ID" value="KAK3705982.1"/>
    <property type="molecule type" value="Genomic_DNA"/>
</dbReference>
<dbReference type="Proteomes" id="UP001281147">
    <property type="component" value="Unassembled WGS sequence"/>
</dbReference>
<protein>
    <submittedName>
        <fullName evidence="1">Uncharacterized protein</fullName>
    </submittedName>
</protein>
<organism evidence="1 2">
    <name type="scientific">Vermiconidia calcicola</name>
    <dbReference type="NCBI Taxonomy" id="1690605"/>
    <lineage>
        <taxon>Eukaryota</taxon>
        <taxon>Fungi</taxon>
        <taxon>Dikarya</taxon>
        <taxon>Ascomycota</taxon>
        <taxon>Pezizomycotina</taxon>
        <taxon>Dothideomycetes</taxon>
        <taxon>Dothideomycetidae</taxon>
        <taxon>Mycosphaerellales</taxon>
        <taxon>Extremaceae</taxon>
        <taxon>Vermiconidia</taxon>
    </lineage>
</organism>
<evidence type="ECO:0000313" key="2">
    <source>
        <dbReference type="Proteomes" id="UP001281147"/>
    </source>
</evidence>
<keyword evidence="2" id="KW-1185">Reference proteome</keyword>
<name>A0ACC3MXJ2_9PEZI</name>
<gene>
    <name evidence="1" type="ORF">LTR37_012976</name>
</gene>
<reference evidence="1" key="1">
    <citation type="submission" date="2023-07" db="EMBL/GenBank/DDBJ databases">
        <title>Black Yeasts Isolated from many extreme environments.</title>
        <authorList>
            <person name="Coleine C."/>
            <person name="Stajich J.E."/>
            <person name="Selbmann L."/>
        </authorList>
    </citation>
    <scope>NUCLEOTIDE SEQUENCE</scope>
    <source>
        <strain evidence="1">CCFEE 5714</strain>
    </source>
</reference>
<comment type="caution">
    <text evidence="1">The sequence shown here is derived from an EMBL/GenBank/DDBJ whole genome shotgun (WGS) entry which is preliminary data.</text>
</comment>
<proteinExistence type="predicted"/>
<evidence type="ECO:0000313" key="1">
    <source>
        <dbReference type="EMBL" id="KAK3705982.1"/>
    </source>
</evidence>